<keyword evidence="3" id="KW-1185">Reference proteome</keyword>
<dbReference type="Proteomes" id="UP000443582">
    <property type="component" value="Unassembled WGS sequence"/>
</dbReference>
<reference evidence="3" key="1">
    <citation type="journal article" date="2019" name="Int. J. Syst. Evol. Microbiol.">
        <title>Halobacteriovorax valvorus sp. nov., a novel prokaryotic predator isolated from coastal seawater of China.</title>
        <authorList>
            <person name="Chen M.-X."/>
        </authorList>
    </citation>
    <scope>NUCLEOTIDE SEQUENCE [LARGE SCALE GENOMIC DNA]</scope>
    <source>
        <strain evidence="3">BL9</strain>
    </source>
</reference>
<name>A0ABY0IH95_9BACT</name>
<accession>A0ABY0IH95</accession>
<evidence type="ECO:0000313" key="2">
    <source>
        <dbReference type="EMBL" id="RZF22002.1"/>
    </source>
</evidence>
<organism evidence="2 3">
    <name type="scientific">Halobacteriovorax vibrionivorans</name>
    <dbReference type="NCBI Taxonomy" id="2152716"/>
    <lineage>
        <taxon>Bacteria</taxon>
        <taxon>Pseudomonadati</taxon>
        <taxon>Bdellovibrionota</taxon>
        <taxon>Bacteriovoracia</taxon>
        <taxon>Bacteriovoracales</taxon>
        <taxon>Halobacteriovoraceae</taxon>
        <taxon>Halobacteriovorax</taxon>
    </lineage>
</organism>
<keyword evidence="1" id="KW-0472">Membrane</keyword>
<evidence type="ECO:0000256" key="1">
    <source>
        <dbReference type="SAM" id="Phobius"/>
    </source>
</evidence>
<proteinExistence type="predicted"/>
<keyword evidence="1" id="KW-0812">Transmembrane</keyword>
<dbReference type="RefSeq" id="WP_115361962.1">
    <property type="nucleotide sequence ID" value="NZ_QDKL01000002.1"/>
</dbReference>
<dbReference type="EMBL" id="QDKL01000002">
    <property type="protein sequence ID" value="RZF22002.1"/>
    <property type="molecule type" value="Genomic_DNA"/>
</dbReference>
<feature type="transmembrane region" description="Helical" evidence="1">
    <location>
        <begin position="6"/>
        <end position="24"/>
    </location>
</feature>
<gene>
    <name evidence="2" type="ORF">DAY19_09970</name>
</gene>
<comment type="caution">
    <text evidence="2">The sequence shown here is derived from an EMBL/GenBank/DDBJ whole genome shotgun (WGS) entry which is preliminary data.</text>
</comment>
<sequence length="182" mass="21165">MSNTFWWILLICVLIFATYAAFVIKGEKEVALKDAIPFPFFGLEIPVPPWWTLTTNEDELKIFERTDTRYEWQSRFSFSREEYKDLQDAFEQLAIKNQLVFDKDTSIIHEPTSFKELLDQGIETLRVEGTATKAHELRVYYDAALLKVDDGIVILESESSVLNGLLEGPFFEQALHHIKKQK</sequence>
<keyword evidence="1" id="KW-1133">Transmembrane helix</keyword>
<evidence type="ECO:0000313" key="3">
    <source>
        <dbReference type="Proteomes" id="UP000443582"/>
    </source>
</evidence>
<protein>
    <recommendedName>
        <fullName evidence="4">DUF4340 domain-containing protein</fullName>
    </recommendedName>
</protein>
<evidence type="ECO:0008006" key="4">
    <source>
        <dbReference type="Google" id="ProtNLM"/>
    </source>
</evidence>